<dbReference type="Proteomes" id="UP000309061">
    <property type="component" value="Chromosome"/>
</dbReference>
<dbReference type="RefSeq" id="WP_136495937.1">
    <property type="nucleotide sequence ID" value="NZ_CP046052.1"/>
</dbReference>
<reference evidence="1 2" key="1">
    <citation type="submission" date="2019-11" db="EMBL/GenBank/DDBJ databases">
        <title>The genome sequence of Methylocystis heyeri.</title>
        <authorList>
            <person name="Oshkin I.Y."/>
            <person name="Miroshnikov K."/>
            <person name="Dedysh S.N."/>
        </authorList>
    </citation>
    <scope>NUCLEOTIDE SEQUENCE [LARGE SCALE GENOMIC DNA]</scope>
    <source>
        <strain evidence="1 2">H2</strain>
    </source>
</reference>
<organism evidence="1 2">
    <name type="scientific">Methylocystis heyeri</name>
    <dbReference type="NCBI Taxonomy" id="391905"/>
    <lineage>
        <taxon>Bacteria</taxon>
        <taxon>Pseudomonadati</taxon>
        <taxon>Pseudomonadota</taxon>
        <taxon>Alphaproteobacteria</taxon>
        <taxon>Hyphomicrobiales</taxon>
        <taxon>Methylocystaceae</taxon>
        <taxon>Methylocystis</taxon>
    </lineage>
</organism>
<name>A0A6B8KGR1_9HYPH</name>
<dbReference type="SUPFAM" id="SSF53448">
    <property type="entry name" value="Nucleotide-diphospho-sugar transferases"/>
    <property type="match status" value="1"/>
</dbReference>
<protein>
    <submittedName>
        <fullName evidence="1">Spore coat biosynthesis protein F</fullName>
    </submittedName>
</protein>
<evidence type="ECO:0000313" key="1">
    <source>
        <dbReference type="EMBL" id="QGM45663.1"/>
    </source>
</evidence>
<gene>
    <name evidence="1" type="ORF">H2LOC_008095</name>
</gene>
<dbReference type="OrthoDB" id="9801052at2"/>
<dbReference type="EMBL" id="CP046052">
    <property type="protein sequence ID" value="QGM45663.1"/>
    <property type="molecule type" value="Genomic_DNA"/>
</dbReference>
<sequence>MNVLAIVSATLTCDGRETAILSPAEGKPLLGLLLDRLSGVDKLAGVVVTTSDEPEDQPIRDYCEARGTVCESGPRDDLLGRLLGSLKATGAKGGVMIDARNPLIDPALVDQVANLLQMTDGMLDWIGNTLTQTWPKGMEIDGFTTAALEEAGTRASPEQRREGPAFLRQNSRVYRPLSLTAPPELACPKVRLDLEGPQDLPRIESIIRHFSGRTDFSLAEILAYLDQAH</sequence>
<proteinExistence type="predicted"/>
<keyword evidence="2" id="KW-1185">Reference proteome</keyword>
<evidence type="ECO:0000313" key="2">
    <source>
        <dbReference type="Proteomes" id="UP000309061"/>
    </source>
</evidence>
<dbReference type="KEGG" id="mhey:H2LOC_008095"/>
<dbReference type="InterPro" id="IPR029044">
    <property type="entry name" value="Nucleotide-diphossugar_trans"/>
</dbReference>
<dbReference type="AlphaFoldDB" id="A0A6B8KGR1"/>
<accession>A0A6B8KGR1</accession>
<dbReference type="Gene3D" id="3.90.550.10">
    <property type="entry name" value="Spore Coat Polysaccharide Biosynthesis Protein SpsA, Chain A"/>
    <property type="match status" value="1"/>
</dbReference>